<dbReference type="Pfam" id="PF00534">
    <property type="entry name" value="Glycos_transf_1"/>
    <property type="match status" value="1"/>
</dbReference>
<dbReference type="PANTHER" id="PTHR12526:SF635">
    <property type="entry name" value="GLYCOSYL TRANSFERASE GROUP 1"/>
    <property type="match status" value="1"/>
</dbReference>
<organism evidence="6 7">
    <name type="scientific">Nocardioides thalensis</name>
    <dbReference type="NCBI Taxonomy" id="1914755"/>
    <lineage>
        <taxon>Bacteria</taxon>
        <taxon>Bacillati</taxon>
        <taxon>Actinomycetota</taxon>
        <taxon>Actinomycetes</taxon>
        <taxon>Propionibacteriales</taxon>
        <taxon>Nocardioidaceae</taxon>
        <taxon>Nocardioides</taxon>
    </lineage>
</organism>
<dbReference type="InterPro" id="IPR001296">
    <property type="entry name" value="Glyco_trans_1"/>
</dbReference>
<evidence type="ECO:0000259" key="5">
    <source>
        <dbReference type="Pfam" id="PF13439"/>
    </source>
</evidence>
<dbReference type="SUPFAM" id="SSF53448">
    <property type="entry name" value="Nucleotide-diphospho-sugar transferases"/>
    <property type="match status" value="1"/>
</dbReference>
<evidence type="ECO:0000313" key="7">
    <source>
        <dbReference type="Proteomes" id="UP000530424"/>
    </source>
</evidence>
<keyword evidence="7" id="KW-1185">Reference proteome</keyword>
<dbReference type="Proteomes" id="UP000530424">
    <property type="component" value="Unassembled WGS sequence"/>
</dbReference>
<dbReference type="Gene3D" id="3.40.50.2000">
    <property type="entry name" value="Glycogen Phosphorylase B"/>
    <property type="match status" value="2"/>
</dbReference>
<sequence length="700" mass="73686">MTTGGSRLRVTVVQHGGVLGGAERWQLALADATDRLDVSVIGLGGGPTADAWATRGWPVVRLPSKSRATGLARVAARMPAALRRLQPDVVLAHGVKAALLAAPAARALGIPVVWVRHDASYERLTNLIDRMTDGQVSTSDWLTRGRSTRHGLVVNPPRMAGPVPRPEARERLGIHVAPDELLLGMATRITRNKGIEDAVHALADPAAAGWVLAVAGIHDPADPDEHDRLVKLAAEIGVADRVRFLGEVPDFHDVVSAFDAVAVLTKPSPDLAWYREGFGMTALEAITGGVPVIATPPVDELVGRGGICVPPACPPAVAEALVVLADPEARRLVAEAGERRAADFPDAPGAADRLVDFLAWLAHRPGAGRVATGPAMSVVTTVLDDVDGLTELLTAIVPQLGRDDELVVVDGGSVDESLLVARQAAAADRRVTVRVEPGAGISRGRNLGISLARHETIACTDAGCVPEAGWLDALRRAVAQHPGVGLWTGTYRVVADKPWERALAAVGYPAVEELGRPTPLVRAYGRLFGRSWDPSMPTGRSVAFTRAAWRTAGGFPEDLATGEDVLFGRRVVATGHAAEMVLDAEVSWAQRPTLRSNLRMFRRYGEGSGNSLDRRLMGRDLTRVTAYGAGVVIAARGGRAARVAAGAGTAAYLSLPLSRALRGPRPLTTAALVPVVGAARDLAKAYGAVSAAVRSRGRRT</sequence>
<dbReference type="Pfam" id="PF00535">
    <property type="entry name" value="Glycos_transf_2"/>
    <property type="match status" value="1"/>
</dbReference>
<proteinExistence type="predicted"/>
<dbReference type="InterPro" id="IPR029044">
    <property type="entry name" value="Nucleotide-diphossugar_trans"/>
</dbReference>
<evidence type="ECO:0000259" key="4">
    <source>
        <dbReference type="Pfam" id="PF00535"/>
    </source>
</evidence>
<keyword evidence="2 6" id="KW-0808">Transferase</keyword>
<keyword evidence="1" id="KW-0328">Glycosyltransferase</keyword>
<gene>
    <name evidence="6" type="ORF">HNR19_002123</name>
</gene>
<dbReference type="EMBL" id="JACCFP010000001">
    <property type="protein sequence ID" value="NYJ01425.1"/>
    <property type="molecule type" value="Genomic_DNA"/>
</dbReference>
<dbReference type="InterPro" id="IPR001173">
    <property type="entry name" value="Glyco_trans_2-like"/>
</dbReference>
<dbReference type="Gene3D" id="3.90.550.10">
    <property type="entry name" value="Spore Coat Polysaccharide Biosynthesis Protein SpsA, Chain A"/>
    <property type="match status" value="1"/>
</dbReference>
<dbReference type="InterPro" id="IPR028098">
    <property type="entry name" value="Glyco_trans_4-like_N"/>
</dbReference>
<comment type="caution">
    <text evidence="6">The sequence shown here is derived from an EMBL/GenBank/DDBJ whole genome shotgun (WGS) entry which is preliminary data.</text>
</comment>
<dbReference type="Pfam" id="PF13439">
    <property type="entry name" value="Glyco_transf_4"/>
    <property type="match status" value="1"/>
</dbReference>
<evidence type="ECO:0000256" key="2">
    <source>
        <dbReference type="ARBA" id="ARBA00022679"/>
    </source>
</evidence>
<dbReference type="AlphaFoldDB" id="A0A853C1E7"/>
<name>A0A853C1E7_9ACTN</name>
<reference evidence="6 7" key="1">
    <citation type="submission" date="2020-07" db="EMBL/GenBank/DDBJ databases">
        <title>Sequencing the genomes of 1000 actinobacteria strains.</title>
        <authorList>
            <person name="Klenk H.-P."/>
        </authorList>
    </citation>
    <scope>NUCLEOTIDE SEQUENCE [LARGE SCALE GENOMIC DNA]</scope>
    <source>
        <strain evidence="6 7">DSM 103833</strain>
    </source>
</reference>
<dbReference type="SUPFAM" id="SSF53756">
    <property type="entry name" value="UDP-Glycosyltransferase/glycogen phosphorylase"/>
    <property type="match status" value="1"/>
</dbReference>
<evidence type="ECO:0000259" key="3">
    <source>
        <dbReference type="Pfam" id="PF00534"/>
    </source>
</evidence>
<evidence type="ECO:0000313" key="6">
    <source>
        <dbReference type="EMBL" id="NYJ01425.1"/>
    </source>
</evidence>
<dbReference type="GO" id="GO:0016757">
    <property type="term" value="F:glycosyltransferase activity"/>
    <property type="evidence" value="ECO:0007669"/>
    <property type="project" value="UniProtKB-KW"/>
</dbReference>
<feature type="domain" description="Glycosyl transferase family 1" evidence="3">
    <location>
        <begin position="178"/>
        <end position="337"/>
    </location>
</feature>
<evidence type="ECO:0000256" key="1">
    <source>
        <dbReference type="ARBA" id="ARBA00022676"/>
    </source>
</evidence>
<dbReference type="PANTHER" id="PTHR12526">
    <property type="entry name" value="GLYCOSYLTRANSFERASE"/>
    <property type="match status" value="1"/>
</dbReference>
<feature type="domain" description="Glycosyltransferase 2-like" evidence="4">
    <location>
        <begin position="377"/>
        <end position="493"/>
    </location>
</feature>
<feature type="domain" description="Glycosyltransferase subfamily 4-like N-terminal" evidence="5">
    <location>
        <begin position="20"/>
        <end position="121"/>
    </location>
</feature>
<protein>
    <submittedName>
        <fullName evidence="6">Glycosyltransferase involved in cell wall biosynthesis</fullName>
    </submittedName>
</protein>
<accession>A0A853C1E7</accession>
<dbReference type="RefSeq" id="WP_179667911.1">
    <property type="nucleotide sequence ID" value="NZ_JACCFP010000001.1"/>
</dbReference>
<dbReference type="CDD" id="cd03801">
    <property type="entry name" value="GT4_PimA-like"/>
    <property type="match status" value="1"/>
</dbReference>